<evidence type="ECO:0000256" key="5">
    <source>
        <dbReference type="SAM" id="MobiDB-lite"/>
    </source>
</evidence>
<feature type="transmembrane region" description="Helical" evidence="6">
    <location>
        <begin position="50"/>
        <end position="70"/>
    </location>
</feature>
<keyword evidence="9" id="KW-1185">Reference proteome</keyword>
<dbReference type="InterPro" id="IPR003689">
    <property type="entry name" value="ZIP"/>
</dbReference>
<gene>
    <name evidence="8" type="ORF">HG535_0F03340</name>
</gene>
<dbReference type="KEGG" id="zmk:HG535_0F03340"/>
<comment type="subcellular location">
    <subcellularLocation>
        <location evidence="1">Membrane</location>
        <topology evidence="1">Multi-pass membrane protein</topology>
    </subcellularLocation>
</comment>
<dbReference type="GO" id="GO:0006882">
    <property type="term" value="P:intracellular zinc ion homeostasis"/>
    <property type="evidence" value="ECO:0007669"/>
    <property type="project" value="TreeGrafter"/>
</dbReference>
<dbReference type="AlphaFoldDB" id="A0A7H9B5S2"/>
<keyword evidence="2 6" id="KW-0812">Transmembrane</keyword>
<dbReference type="GO" id="GO:0016020">
    <property type="term" value="C:membrane"/>
    <property type="evidence" value="ECO:0007669"/>
    <property type="project" value="UniProtKB-SubCell"/>
</dbReference>
<feature type="transmembrane region" description="Helical" evidence="6">
    <location>
        <begin position="82"/>
        <end position="105"/>
    </location>
</feature>
<feature type="transmembrane region" description="Helical" evidence="6">
    <location>
        <begin position="125"/>
        <end position="142"/>
    </location>
</feature>
<dbReference type="Proteomes" id="UP000509704">
    <property type="component" value="Chromosome 6"/>
</dbReference>
<dbReference type="EMBL" id="CP058609">
    <property type="protein sequence ID" value="QLG73823.1"/>
    <property type="molecule type" value="Genomic_DNA"/>
</dbReference>
<name>A0A7H9B5S2_ZYGMR</name>
<keyword evidence="7" id="KW-0732">Signal</keyword>
<organism evidence="8 9">
    <name type="scientific">Zygotorulaspora mrakii</name>
    <name type="common">Zygosaccharomyces mrakii</name>
    <dbReference type="NCBI Taxonomy" id="42260"/>
    <lineage>
        <taxon>Eukaryota</taxon>
        <taxon>Fungi</taxon>
        <taxon>Dikarya</taxon>
        <taxon>Ascomycota</taxon>
        <taxon>Saccharomycotina</taxon>
        <taxon>Saccharomycetes</taxon>
        <taxon>Saccharomycetales</taxon>
        <taxon>Saccharomycetaceae</taxon>
        <taxon>Zygotorulaspora</taxon>
    </lineage>
</organism>
<evidence type="ECO:0000256" key="3">
    <source>
        <dbReference type="ARBA" id="ARBA00022989"/>
    </source>
</evidence>
<dbReference type="Pfam" id="PF02535">
    <property type="entry name" value="Zip"/>
    <property type="match status" value="1"/>
</dbReference>
<sequence length="393" mass="43365">MIMNYLMLSVSIPFVVGHTHGHSHSLEDKGVLGAAIHFFQDFVFPFDARYNSLLATLIIQLLPCLIIYFVPGMRALSMGNNLIGPLNLLVSFAMGTLLGDIFLHLLPEVFSSIEFHDHETAHLELIRMSAAVCGGFMIFFVLEKTMRVLLIGAGSEVSLVNHTHSHSHLPSDLDNNRHNEEVFEYSHGYENDSSSSAGGSARQRKKERSSEKSPKLETSQIHKPGVSVYLNIVSGFIHNITDGVALASSFYSSKNVGVSTTIAIMFHEIPHELGDFAILVANGFTFSQAFKSQIINSIGSLTGTAIGCALNEITTSEQNHWDKLSESIYFFSKLPGLRLPLTTGGFIYIVTMGVVPQMLQTTSQNRSQELKKWLLQFIFICIGFMLMASLATN</sequence>
<evidence type="ECO:0000256" key="2">
    <source>
        <dbReference type="ARBA" id="ARBA00022692"/>
    </source>
</evidence>
<evidence type="ECO:0000256" key="7">
    <source>
        <dbReference type="SAM" id="SignalP"/>
    </source>
</evidence>
<proteinExistence type="predicted"/>
<evidence type="ECO:0000313" key="9">
    <source>
        <dbReference type="Proteomes" id="UP000509704"/>
    </source>
</evidence>
<dbReference type="PANTHER" id="PTHR16950">
    <property type="entry name" value="ZINC TRANSPORTER SLC39A7 HISTIDINE-RICH MEMBRANE PROTEIN KE4"/>
    <property type="match status" value="1"/>
</dbReference>
<evidence type="ECO:0000313" key="8">
    <source>
        <dbReference type="EMBL" id="QLG73823.1"/>
    </source>
</evidence>
<dbReference type="GO" id="GO:0005385">
    <property type="term" value="F:zinc ion transmembrane transporter activity"/>
    <property type="evidence" value="ECO:0007669"/>
    <property type="project" value="TreeGrafter"/>
</dbReference>
<dbReference type="GeneID" id="59237582"/>
<dbReference type="OrthoDB" id="200954at2759"/>
<protein>
    <submittedName>
        <fullName evidence="8">Uncharacterized protein</fullName>
    </submittedName>
</protein>
<evidence type="ECO:0000256" key="6">
    <source>
        <dbReference type="SAM" id="Phobius"/>
    </source>
</evidence>
<evidence type="ECO:0000256" key="1">
    <source>
        <dbReference type="ARBA" id="ARBA00004141"/>
    </source>
</evidence>
<feature type="chain" id="PRO_5029013760" evidence="7">
    <location>
        <begin position="18"/>
        <end position="393"/>
    </location>
</feature>
<dbReference type="RefSeq" id="XP_037145549.1">
    <property type="nucleotide sequence ID" value="XM_037289654.1"/>
</dbReference>
<feature type="signal peptide" evidence="7">
    <location>
        <begin position="1"/>
        <end position="17"/>
    </location>
</feature>
<keyword evidence="4 6" id="KW-0472">Membrane</keyword>
<feature type="transmembrane region" description="Helical" evidence="6">
    <location>
        <begin position="373"/>
        <end position="391"/>
    </location>
</feature>
<reference evidence="8 9" key="1">
    <citation type="submission" date="2020-07" db="EMBL/GenBank/DDBJ databases">
        <title>The yeast mating-type switching endonuclease HO is a domesticated member of an unorthodox homing genetic element family.</title>
        <authorList>
            <person name="Coughlan A.Y."/>
            <person name="Lombardi L."/>
            <person name="Braun-Galleani S."/>
            <person name="Martos A.R."/>
            <person name="Galeote V."/>
            <person name="Bigey F."/>
            <person name="Dequin S."/>
            <person name="Byrne K.P."/>
            <person name="Wolfe K.H."/>
        </authorList>
    </citation>
    <scope>NUCLEOTIDE SEQUENCE [LARGE SCALE GENOMIC DNA]</scope>
    <source>
        <strain evidence="8 9">NRRL Y-6702</strain>
    </source>
</reference>
<dbReference type="PANTHER" id="PTHR16950:SF16">
    <property type="entry name" value="ZINC TRANSPORTER ZIP13"/>
    <property type="match status" value="1"/>
</dbReference>
<keyword evidence="3 6" id="KW-1133">Transmembrane helix</keyword>
<evidence type="ECO:0000256" key="4">
    <source>
        <dbReference type="ARBA" id="ARBA00023136"/>
    </source>
</evidence>
<feature type="region of interest" description="Disordered" evidence="5">
    <location>
        <begin position="188"/>
        <end position="219"/>
    </location>
</feature>
<accession>A0A7H9B5S2</accession>